<gene>
    <name evidence="3" type="ORF">AC579_766</name>
</gene>
<proteinExistence type="predicted"/>
<keyword evidence="2" id="KW-0812">Transmembrane</keyword>
<dbReference type="AlphaFoldDB" id="A0A139IJX3"/>
<protein>
    <submittedName>
        <fullName evidence="3">Uncharacterized protein</fullName>
    </submittedName>
</protein>
<evidence type="ECO:0000313" key="4">
    <source>
        <dbReference type="Proteomes" id="UP000073492"/>
    </source>
</evidence>
<feature type="region of interest" description="Disordered" evidence="1">
    <location>
        <begin position="85"/>
        <end position="114"/>
    </location>
</feature>
<evidence type="ECO:0000256" key="1">
    <source>
        <dbReference type="SAM" id="MobiDB-lite"/>
    </source>
</evidence>
<keyword evidence="2" id="KW-1133">Transmembrane helix</keyword>
<dbReference type="EMBL" id="LFZO01000072">
    <property type="protein sequence ID" value="KXT14872.1"/>
    <property type="molecule type" value="Genomic_DNA"/>
</dbReference>
<sequence length="365" mass="39828">MHLRAVHGGSYYQARTHSTLARRDSSGGGGDNLWQVVVAPVAMTVSIVLLVCLVAGFVKSRMSRKTKFRGQLQHLQSGSLRQKNCNAKPQVHAHHRGDSQTELAYPDSPAPTHAREWSRAGYSEYQSTYRAAPENRSSMASLTLDINPGNQMGSGLHPHIRPTDPREGGESDRPLHHGGILVGSDHVHILIAAASAARKNHEAVTAMVRTRHHFHASVGKVWMVGGHWVRGVNGWRQEEAKAVRLALSFEDFHGIMTTSSAAIKAHERALVVVSNLGQRHKINPAADSNLGVHFTEYIASLRAHHGGRPRSLRSPHSSKVGYLVLSDQGSEDSARPATPQSPLDQGCWTVIFCPLADGIRRSHSP</sequence>
<evidence type="ECO:0000313" key="3">
    <source>
        <dbReference type="EMBL" id="KXT14872.1"/>
    </source>
</evidence>
<organism evidence="3 4">
    <name type="scientific">Pseudocercospora musae</name>
    <dbReference type="NCBI Taxonomy" id="113226"/>
    <lineage>
        <taxon>Eukaryota</taxon>
        <taxon>Fungi</taxon>
        <taxon>Dikarya</taxon>
        <taxon>Ascomycota</taxon>
        <taxon>Pezizomycotina</taxon>
        <taxon>Dothideomycetes</taxon>
        <taxon>Dothideomycetidae</taxon>
        <taxon>Mycosphaerellales</taxon>
        <taxon>Mycosphaerellaceae</taxon>
        <taxon>Pseudocercospora</taxon>
    </lineage>
</organism>
<keyword evidence="4" id="KW-1185">Reference proteome</keyword>
<keyword evidence="2" id="KW-0472">Membrane</keyword>
<evidence type="ECO:0000256" key="2">
    <source>
        <dbReference type="SAM" id="Phobius"/>
    </source>
</evidence>
<feature type="region of interest" description="Disordered" evidence="1">
    <location>
        <begin position="149"/>
        <end position="176"/>
    </location>
</feature>
<dbReference type="Proteomes" id="UP000073492">
    <property type="component" value="Unassembled WGS sequence"/>
</dbReference>
<comment type="caution">
    <text evidence="3">The sequence shown here is derived from an EMBL/GenBank/DDBJ whole genome shotgun (WGS) entry which is preliminary data.</text>
</comment>
<reference evidence="3 4" key="1">
    <citation type="submission" date="2015-07" db="EMBL/GenBank/DDBJ databases">
        <title>Comparative genomics of the Sigatoka disease complex on banana suggests a link between parallel evolutionary changes in Pseudocercospora fijiensis and Pseudocercospora eumusae and increased virulence on the banana host.</title>
        <authorList>
            <person name="Chang T.-C."/>
            <person name="Salvucci A."/>
            <person name="Crous P.W."/>
            <person name="Stergiopoulos I."/>
        </authorList>
    </citation>
    <scope>NUCLEOTIDE SEQUENCE [LARGE SCALE GENOMIC DNA]</scope>
    <source>
        <strain evidence="3 4">CBS 116634</strain>
    </source>
</reference>
<dbReference type="OrthoDB" id="3625730at2759"/>
<name>A0A139IJX3_9PEZI</name>
<accession>A0A139IJX3</accession>
<feature type="compositionally biased region" description="Basic and acidic residues" evidence="1">
    <location>
        <begin position="161"/>
        <end position="175"/>
    </location>
</feature>
<feature type="transmembrane region" description="Helical" evidence="2">
    <location>
        <begin position="33"/>
        <end position="58"/>
    </location>
</feature>